<protein>
    <recommendedName>
        <fullName evidence="4">Hemicentin-1-like von Willebrand factor A domain-containing protein</fullName>
    </recommendedName>
</protein>
<keyword evidence="2" id="KW-0964">Secreted</keyword>
<dbReference type="OrthoDB" id="20889at2759"/>
<dbReference type="PANTHER" id="PTHR47824:SF3">
    <property type="entry name" value="UBIQUITIN-LIKE DOMAIN-CONTAINING PROTEIN"/>
    <property type="match status" value="1"/>
</dbReference>
<evidence type="ECO:0000256" key="3">
    <source>
        <dbReference type="ARBA" id="ARBA00022729"/>
    </source>
</evidence>
<dbReference type="InterPro" id="IPR036465">
    <property type="entry name" value="vWFA_dom_sf"/>
</dbReference>
<gene>
    <name evidence="5" type="ORF">MGAL_10B091365</name>
</gene>
<keyword evidence="3" id="KW-0732">Signal</keyword>
<reference evidence="5" key="1">
    <citation type="submission" date="2018-11" db="EMBL/GenBank/DDBJ databases">
        <authorList>
            <person name="Alioto T."/>
            <person name="Alioto T."/>
        </authorList>
    </citation>
    <scope>NUCLEOTIDE SEQUENCE</scope>
</reference>
<dbReference type="PANTHER" id="PTHR47824">
    <property type="entry name" value="UBIQUITIN-LIKE DOMAIN-CONTAINING PROTEIN"/>
    <property type="match status" value="1"/>
</dbReference>
<evidence type="ECO:0000259" key="4">
    <source>
        <dbReference type="Pfam" id="PF25106"/>
    </source>
</evidence>
<accession>A0A8B6FIC6</accession>
<sequence length="274" mass="30685">MVQPSKDIGDSRGVNKTGTNMAIPGGPMEICFSFDTTGSMGACINEVKGKVQDLIQRLQADIPGIRMAVFAHGDYCDKDNYITKHIDFSTDATELCNWVKTVGTTGGGDGDECYELVLQEVQSLSWTPGSKRALVMIGDADPHEPGYNYGGKTYKIDWRDETYKLLMMVNIYLFIDSASKPRDIHDIVLKEGSSILVYVSNIPMVYFDFIVIKTGRQLIKKYIITYKKEDVVTAYSNALNLCSKLNKLHGQWANRPARAKSTVHKKKTHFQHIL</sequence>
<comment type="subcellular location">
    <subcellularLocation>
        <location evidence="1">Secreted</location>
    </subcellularLocation>
</comment>
<dbReference type="SUPFAM" id="SSF53300">
    <property type="entry name" value="vWA-like"/>
    <property type="match status" value="1"/>
</dbReference>
<organism evidence="5 6">
    <name type="scientific">Mytilus galloprovincialis</name>
    <name type="common">Mediterranean mussel</name>
    <dbReference type="NCBI Taxonomy" id="29158"/>
    <lineage>
        <taxon>Eukaryota</taxon>
        <taxon>Metazoa</taxon>
        <taxon>Spiralia</taxon>
        <taxon>Lophotrochozoa</taxon>
        <taxon>Mollusca</taxon>
        <taxon>Bivalvia</taxon>
        <taxon>Autobranchia</taxon>
        <taxon>Pteriomorphia</taxon>
        <taxon>Mytilida</taxon>
        <taxon>Mytiloidea</taxon>
        <taxon>Mytilidae</taxon>
        <taxon>Mytilinae</taxon>
        <taxon>Mytilus</taxon>
    </lineage>
</organism>
<dbReference type="AlphaFoldDB" id="A0A8B6FIC6"/>
<dbReference type="Proteomes" id="UP000596742">
    <property type="component" value="Unassembled WGS sequence"/>
</dbReference>
<feature type="domain" description="Hemicentin-1-like von Willebrand factor A" evidence="4">
    <location>
        <begin position="30"/>
        <end position="119"/>
    </location>
</feature>
<comment type="caution">
    <text evidence="5">The sequence shown here is derived from an EMBL/GenBank/DDBJ whole genome shotgun (WGS) entry which is preliminary data.</text>
</comment>
<feature type="non-terminal residue" evidence="5">
    <location>
        <position position="1"/>
    </location>
</feature>
<dbReference type="Gene3D" id="3.40.50.410">
    <property type="entry name" value="von Willebrand factor, type A domain"/>
    <property type="match status" value="1"/>
</dbReference>
<name>A0A8B6FIC6_MYTGA</name>
<dbReference type="InterPro" id="IPR056861">
    <property type="entry name" value="HMCN1-like_VWA"/>
</dbReference>
<evidence type="ECO:0000256" key="2">
    <source>
        <dbReference type="ARBA" id="ARBA00022525"/>
    </source>
</evidence>
<dbReference type="Pfam" id="PF25106">
    <property type="entry name" value="VWA_4"/>
    <property type="match status" value="1"/>
</dbReference>
<proteinExistence type="predicted"/>
<evidence type="ECO:0000313" key="5">
    <source>
        <dbReference type="EMBL" id="VDI50655.1"/>
    </source>
</evidence>
<evidence type="ECO:0000256" key="1">
    <source>
        <dbReference type="ARBA" id="ARBA00004613"/>
    </source>
</evidence>
<keyword evidence="6" id="KW-1185">Reference proteome</keyword>
<dbReference type="EMBL" id="UYJE01006970">
    <property type="protein sequence ID" value="VDI50655.1"/>
    <property type="molecule type" value="Genomic_DNA"/>
</dbReference>
<evidence type="ECO:0000313" key="6">
    <source>
        <dbReference type="Proteomes" id="UP000596742"/>
    </source>
</evidence>